<keyword evidence="2" id="KW-1185">Reference proteome</keyword>
<evidence type="ECO:0000313" key="2">
    <source>
        <dbReference type="Proteomes" id="UP000886501"/>
    </source>
</evidence>
<reference evidence="1" key="1">
    <citation type="submission" date="2019-10" db="EMBL/GenBank/DDBJ databases">
        <authorList>
            <consortium name="DOE Joint Genome Institute"/>
            <person name="Kuo A."/>
            <person name="Miyauchi S."/>
            <person name="Kiss E."/>
            <person name="Drula E."/>
            <person name="Kohler A."/>
            <person name="Sanchez-Garcia M."/>
            <person name="Andreopoulos B."/>
            <person name="Barry K.W."/>
            <person name="Bonito G."/>
            <person name="Buee M."/>
            <person name="Carver A."/>
            <person name="Chen C."/>
            <person name="Cichocki N."/>
            <person name="Clum A."/>
            <person name="Culley D."/>
            <person name="Crous P.W."/>
            <person name="Fauchery L."/>
            <person name="Girlanda M."/>
            <person name="Hayes R."/>
            <person name="Keri Z."/>
            <person name="Labutti K."/>
            <person name="Lipzen A."/>
            <person name="Lombard V."/>
            <person name="Magnuson J."/>
            <person name="Maillard F."/>
            <person name="Morin E."/>
            <person name="Murat C."/>
            <person name="Nolan M."/>
            <person name="Ohm R."/>
            <person name="Pangilinan J."/>
            <person name="Pereira M."/>
            <person name="Perotto S."/>
            <person name="Peter M."/>
            <person name="Riley R."/>
            <person name="Sitrit Y."/>
            <person name="Stielow B."/>
            <person name="Szollosi G."/>
            <person name="Zifcakova L."/>
            <person name="Stursova M."/>
            <person name="Spatafora J.W."/>
            <person name="Tedersoo L."/>
            <person name="Vaario L.-M."/>
            <person name="Yamada A."/>
            <person name="Yan M."/>
            <person name="Wang P."/>
            <person name="Xu J."/>
            <person name="Bruns T."/>
            <person name="Baldrian P."/>
            <person name="Vilgalys R."/>
            <person name="Henrissat B."/>
            <person name="Grigoriev I.V."/>
            <person name="Hibbett D."/>
            <person name="Nagy L.G."/>
            <person name="Martin F.M."/>
        </authorList>
    </citation>
    <scope>NUCLEOTIDE SEQUENCE</scope>
    <source>
        <strain evidence="1">P2</strain>
    </source>
</reference>
<reference evidence="1" key="2">
    <citation type="journal article" date="2020" name="Nat. Commun.">
        <title>Large-scale genome sequencing of mycorrhizal fungi provides insights into the early evolution of symbiotic traits.</title>
        <authorList>
            <person name="Miyauchi S."/>
            <person name="Kiss E."/>
            <person name="Kuo A."/>
            <person name="Drula E."/>
            <person name="Kohler A."/>
            <person name="Sanchez-Garcia M."/>
            <person name="Morin E."/>
            <person name="Andreopoulos B."/>
            <person name="Barry K.W."/>
            <person name="Bonito G."/>
            <person name="Buee M."/>
            <person name="Carver A."/>
            <person name="Chen C."/>
            <person name="Cichocki N."/>
            <person name="Clum A."/>
            <person name="Culley D."/>
            <person name="Crous P.W."/>
            <person name="Fauchery L."/>
            <person name="Girlanda M."/>
            <person name="Hayes R.D."/>
            <person name="Keri Z."/>
            <person name="LaButti K."/>
            <person name="Lipzen A."/>
            <person name="Lombard V."/>
            <person name="Magnuson J."/>
            <person name="Maillard F."/>
            <person name="Murat C."/>
            <person name="Nolan M."/>
            <person name="Ohm R.A."/>
            <person name="Pangilinan J."/>
            <person name="Pereira M.F."/>
            <person name="Perotto S."/>
            <person name="Peter M."/>
            <person name="Pfister S."/>
            <person name="Riley R."/>
            <person name="Sitrit Y."/>
            <person name="Stielow J.B."/>
            <person name="Szollosi G."/>
            <person name="Zifcakova L."/>
            <person name="Stursova M."/>
            <person name="Spatafora J.W."/>
            <person name="Tedersoo L."/>
            <person name="Vaario L.M."/>
            <person name="Yamada A."/>
            <person name="Yan M."/>
            <person name="Wang P."/>
            <person name="Xu J."/>
            <person name="Bruns T."/>
            <person name="Baldrian P."/>
            <person name="Vilgalys R."/>
            <person name="Dunand C."/>
            <person name="Henrissat B."/>
            <person name="Grigoriev I.V."/>
            <person name="Hibbett D."/>
            <person name="Nagy L.G."/>
            <person name="Martin F.M."/>
        </authorList>
    </citation>
    <scope>NUCLEOTIDE SEQUENCE</scope>
    <source>
        <strain evidence="1">P2</strain>
    </source>
</reference>
<protein>
    <submittedName>
        <fullName evidence="1">Uncharacterized protein</fullName>
    </submittedName>
</protein>
<sequence length="117" mass="12917">MHRQSIASRSQFSQSSAQIATAQALRNKKKEYEAISALEQSCAELIVTLEEMATDLNTTAEATIAIGKAMEHWTDMFQILSISLEALSAQDQPSPPNRLVRLSLDGLQGKQVDAERR</sequence>
<gene>
    <name evidence="1" type="ORF">BDM02DRAFT_1323337</name>
</gene>
<organism evidence="1 2">
    <name type="scientific">Thelephora ganbajun</name>
    <name type="common">Ganba fungus</name>
    <dbReference type="NCBI Taxonomy" id="370292"/>
    <lineage>
        <taxon>Eukaryota</taxon>
        <taxon>Fungi</taxon>
        <taxon>Dikarya</taxon>
        <taxon>Basidiomycota</taxon>
        <taxon>Agaricomycotina</taxon>
        <taxon>Agaricomycetes</taxon>
        <taxon>Thelephorales</taxon>
        <taxon>Thelephoraceae</taxon>
        <taxon>Thelephora</taxon>
    </lineage>
</organism>
<name>A0ACB6ZLW0_THEGA</name>
<accession>A0ACB6ZLW0</accession>
<comment type="caution">
    <text evidence="1">The sequence shown here is derived from an EMBL/GenBank/DDBJ whole genome shotgun (WGS) entry which is preliminary data.</text>
</comment>
<evidence type="ECO:0000313" key="1">
    <source>
        <dbReference type="EMBL" id="KAF9650569.1"/>
    </source>
</evidence>
<dbReference type="EMBL" id="MU117983">
    <property type="protein sequence ID" value="KAF9650569.1"/>
    <property type="molecule type" value="Genomic_DNA"/>
</dbReference>
<proteinExistence type="predicted"/>
<dbReference type="Proteomes" id="UP000886501">
    <property type="component" value="Unassembled WGS sequence"/>
</dbReference>